<accession>A0A9P3CUB6</accession>
<evidence type="ECO:0000313" key="9">
    <source>
        <dbReference type="EMBL" id="GIZ49091.1"/>
    </source>
</evidence>
<dbReference type="PANTHER" id="PTHR43731">
    <property type="entry name" value="RHOMBOID PROTEASE"/>
    <property type="match status" value="1"/>
</dbReference>
<evidence type="ECO:0000259" key="8">
    <source>
        <dbReference type="Pfam" id="PF01694"/>
    </source>
</evidence>
<protein>
    <recommendedName>
        <fullName evidence="8">Peptidase S54 rhomboid domain-containing protein</fullName>
    </recommendedName>
</protein>
<evidence type="ECO:0000256" key="1">
    <source>
        <dbReference type="ARBA" id="ARBA00004141"/>
    </source>
</evidence>
<evidence type="ECO:0000256" key="7">
    <source>
        <dbReference type="SAM" id="Phobius"/>
    </source>
</evidence>
<dbReference type="GO" id="GO:0004252">
    <property type="term" value="F:serine-type endopeptidase activity"/>
    <property type="evidence" value="ECO:0007669"/>
    <property type="project" value="InterPro"/>
</dbReference>
<name>A0A9P3CUB6_9PEZI</name>
<dbReference type="PANTHER" id="PTHR43731:SF14">
    <property type="entry name" value="PRESENILIN-ASSOCIATED RHOMBOID-LIKE PROTEIN, MITOCHONDRIAL"/>
    <property type="match status" value="1"/>
</dbReference>
<feature type="domain" description="Peptidase S54 rhomboid" evidence="8">
    <location>
        <begin position="146"/>
        <end position="315"/>
    </location>
</feature>
<dbReference type="OrthoDB" id="418595at2759"/>
<keyword evidence="10" id="KW-1185">Reference proteome</keyword>
<dbReference type="InterPro" id="IPR035952">
    <property type="entry name" value="Rhomboid-like_sf"/>
</dbReference>
<keyword evidence="4" id="KW-0378">Hydrolase</keyword>
<dbReference type="Proteomes" id="UP000825890">
    <property type="component" value="Unassembled WGS sequence"/>
</dbReference>
<evidence type="ECO:0000256" key="5">
    <source>
        <dbReference type="ARBA" id="ARBA00022989"/>
    </source>
</evidence>
<keyword evidence="3 7" id="KW-0812">Transmembrane</keyword>
<gene>
    <name evidence="9" type="ORF">CKM354_001213100</name>
</gene>
<organism evidence="9 10">
    <name type="scientific">Cercospora kikuchii</name>
    <dbReference type="NCBI Taxonomy" id="84275"/>
    <lineage>
        <taxon>Eukaryota</taxon>
        <taxon>Fungi</taxon>
        <taxon>Dikarya</taxon>
        <taxon>Ascomycota</taxon>
        <taxon>Pezizomycotina</taxon>
        <taxon>Dothideomycetes</taxon>
        <taxon>Dothideomycetidae</taxon>
        <taxon>Mycosphaerellales</taxon>
        <taxon>Mycosphaerellaceae</taxon>
        <taxon>Cercospora</taxon>
    </lineage>
</organism>
<comment type="subcellular location">
    <subcellularLocation>
        <location evidence="1">Membrane</location>
        <topology evidence="1">Multi-pass membrane protein</topology>
    </subcellularLocation>
</comment>
<evidence type="ECO:0000256" key="6">
    <source>
        <dbReference type="ARBA" id="ARBA00023136"/>
    </source>
</evidence>
<dbReference type="EMBL" id="BOLY01000008">
    <property type="protein sequence ID" value="GIZ49091.1"/>
    <property type="molecule type" value="Genomic_DNA"/>
</dbReference>
<comment type="caution">
    <text evidence="9">The sequence shown here is derived from an EMBL/GenBank/DDBJ whole genome shotgun (WGS) entry which is preliminary data.</text>
</comment>
<dbReference type="RefSeq" id="XP_044663578.1">
    <property type="nucleotide sequence ID" value="XM_044807643.1"/>
</dbReference>
<evidence type="ECO:0000256" key="4">
    <source>
        <dbReference type="ARBA" id="ARBA00022801"/>
    </source>
</evidence>
<comment type="similarity">
    <text evidence="2">Belongs to the peptidase S54 family.</text>
</comment>
<dbReference type="Gene3D" id="1.20.1540.10">
    <property type="entry name" value="Rhomboid-like"/>
    <property type="match status" value="1"/>
</dbReference>
<dbReference type="Pfam" id="PF01694">
    <property type="entry name" value="Rhomboid"/>
    <property type="match status" value="1"/>
</dbReference>
<reference evidence="9 10" key="1">
    <citation type="submission" date="2021-01" db="EMBL/GenBank/DDBJ databases">
        <title>Cercospora kikuchii MAFF 305040 whole genome shotgun sequence.</title>
        <authorList>
            <person name="Kashiwa T."/>
            <person name="Suzuki T."/>
        </authorList>
    </citation>
    <scope>NUCLEOTIDE SEQUENCE [LARGE SCALE GENOMIC DNA]</scope>
    <source>
        <strain evidence="9 10">MAFF 305040</strain>
    </source>
</reference>
<evidence type="ECO:0000313" key="10">
    <source>
        <dbReference type="Proteomes" id="UP000825890"/>
    </source>
</evidence>
<dbReference type="SUPFAM" id="SSF144091">
    <property type="entry name" value="Rhomboid-like"/>
    <property type="match status" value="1"/>
</dbReference>
<feature type="transmembrane region" description="Helical" evidence="7">
    <location>
        <begin position="296"/>
        <end position="315"/>
    </location>
</feature>
<evidence type="ECO:0000256" key="2">
    <source>
        <dbReference type="ARBA" id="ARBA00009045"/>
    </source>
</evidence>
<dbReference type="AlphaFoldDB" id="A0A9P3CUB6"/>
<dbReference type="InterPro" id="IPR050925">
    <property type="entry name" value="Rhomboid_protease_S54"/>
</dbReference>
<evidence type="ECO:0000256" key="3">
    <source>
        <dbReference type="ARBA" id="ARBA00022692"/>
    </source>
</evidence>
<keyword evidence="5 7" id="KW-1133">Transmembrane helix</keyword>
<keyword evidence="6 7" id="KW-0472">Membrane</keyword>
<dbReference type="InterPro" id="IPR022764">
    <property type="entry name" value="Peptidase_S54_rhomboid_dom"/>
</dbReference>
<sequence>MHVFVPWQYDLARDPYGTISTALGSIFPSILKARTEDVPADDSSPAISDHGLPSSHNGELNKSALAAVGVIAALNLPAYRYYRSQHALAVLEAQNGLPGKCARWASYISSTLSRNIFDACVRYKWSHKTSALTENTMLSYYGVRSGRWWTLLSSNFVHRDGTHFRNNMYYMLWYGTSCARVPGVSWKEVFGLAAVAGLASSIVTLVRLRWQGSWFEKEFQSSKGLSGVVYGFAAVAALNAHRHDERMPSGFLFRIRWAISQCIYASDRATFITMITRDIAALRGRPYSANEKGINHVAHVAGAVSGAAFYFFVLYKKERSEAGRIVPNTHSGALSGEHENKNQ</sequence>
<dbReference type="GeneID" id="68297706"/>
<proteinExistence type="inferred from homology"/>
<dbReference type="GO" id="GO:0016020">
    <property type="term" value="C:membrane"/>
    <property type="evidence" value="ECO:0007669"/>
    <property type="project" value="UniProtKB-SubCell"/>
</dbReference>